<gene>
    <name evidence="1" type="ordered locus">A1E_03000</name>
</gene>
<dbReference type="Proteomes" id="UP000007056">
    <property type="component" value="Chromosome"/>
</dbReference>
<protein>
    <submittedName>
        <fullName evidence="1">Uncharacterized protein</fullName>
    </submittedName>
</protein>
<name>A8EYV7_RICCK</name>
<dbReference type="KEGG" id="rcm:A1E_03000"/>
<sequence length="62" mass="7221">MNLLLISIDNKVVHLVILADRQNPKFLNGINLSEIGELYNGFRNFYFEKVSFIKATLNFNNF</sequence>
<dbReference type="AlphaFoldDB" id="A8EYV7"/>
<evidence type="ECO:0000313" key="1">
    <source>
        <dbReference type="EMBL" id="ABV73540.1"/>
    </source>
</evidence>
<organism evidence="1 2">
    <name type="scientific">Rickettsia canadensis (strain McKiel)</name>
    <dbReference type="NCBI Taxonomy" id="293613"/>
    <lineage>
        <taxon>Bacteria</taxon>
        <taxon>Pseudomonadati</taxon>
        <taxon>Pseudomonadota</taxon>
        <taxon>Alphaproteobacteria</taxon>
        <taxon>Rickettsiales</taxon>
        <taxon>Rickettsiaceae</taxon>
        <taxon>Rickettsieae</taxon>
        <taxon>Rickettsia</taxon>
        <taxon>belli group</taxon>
    </lineage>
</organism>
<dbReference type="HOGENOM" id="CLU_2901350_0_0_5"/>
<accession>A8EYV7</accession>
<reference evidence="2" key="1">
    <citation type="submission" date="2007-09" db="EMBL/GenBank/DDBJ databases">
        <title>Complete genome sequence of Rickettsia canadensis.</title>
        <authorList>
            <person name="Madan A."/>
            <person name="Fahey J."/>
            <person name="Helton E."/>
            <person name="Ketteman M."/>
            <person name="Madan A."/>
            <person name="Rodrigues S."/>
            <person name="Sanchez A."/>
            <person name="Whiting M."/>
            <person name="Dasch G."/>
            <person name="Eremeeva M."/>
        </authorList>
    </citation>
    <scope>NUCLEOTIDE SEQUENCE [LARGE SCALE GENOMIC DNA]</scope>
    <source>
        <strain evidence="2">McKiel</strain>
    </source>
</reference>
<dbReference type="EMBL" id="CP000409">
    <property type="protein sequence ID" value="ABV73540.1"/>
    <property type="molecule type" value="Genomic_DNA"/>
</dbReference>
<proteinExistence type="predicted"/>
<evidence type="ECO:0000313" key="2">
    <source>
        <dbReference type="Proteomes" id="UP000007056"/>
    </source>
</evidence>